<evidence type="ECO:0000259" key="3">
    <source>
        <dbReference type="Pfam" id="PF20789"/>
    </source>
</evidence>
<accession>A0A368T136</accession>
<dbReference type="InterPro" id="IPR049450">
    <property type="entry name" value="ACOT8-like_C"/>
</dbReference>
<comment type="caution">
    <text evidence="4">The sequence shown here is derived from an EMBL/GenBank/DDBJ whole genome shotgun (WGS) entry which is preliminary data.</text>
</comment>
<evidence type="ECO:0000256" key="1">
    <source>
        <dbReference type="SAM" id="MobiDB-lite"/>
    </source>
</evidence>
<dbReference type="InterPro" id="IPR042171">
    <property type="entry name" value="Acyl-CoA_hotdog"/>
</dbReference>
<dbReference type="EMBL" id="QEIN01000196">
    <property type="protein sequence ID" value="RCV53323.1"/>
    <property type="molecule type" value="Genomic_DNA"/>
</dbReference>
<dbReference type="Pfam" id="PF20789">
    <property type="entry name" value="4HBT_3C"/>
    <property type="match status" value="1"/>
</dbReference>
<feature type="domain" description="Acyl-CoA thioesterase-like C-terminal" evidence="3">
    <location>
        <begin position="133"/>
        <end position="283"/>
    </location>
</feature>
<dbReference type="Pfam" id="PF13622">
    <property type="entry name" value="4HBT_3"/>
    <property type="match status" value="1"/>
</dbReference>
<keyword evidence="5" id="KW-1185">Reference proteome</keyword>
<proteinExistence type="predicted"/>
<gene>
    <name evidence="4" type="ORF">DEF24_20800</name>
</gene>
<evidence type="ECO:0000313" key="5">
    <source>
        <dbReference type="Proteomes" id="UP000253318"/>
    </source>
</evidence>
<feature type="domain" description="Acyl-CoA thioesterase-like N-terminal HotDog" evidence="2">
    <location>
        <begin position="33"/>
        <end position="109"/>
    </location>
</feature>
<dbReference type="PANTHER" id="PTHR38110">
    <property type="entry name" value="CHROMOSOME 23, WHOLE GENOME SHOTGUN SEQUENCE"/>
    <property type="match status" value="1"/>
</dbReference>
<sequence>MSRFEAATAVTKRDGGPDGGSGGYSAELDPGYLIGSALNGGYLMAVLQRAALAESAHPHPVSSSFHFLRPGTAGPADAEVTVLKAGRTVTASQVLLRQNGRPLVTGLLTSAALDPAADPEYGVPAPDVPPIENCRPFDPRQSRDVIGGFTDRVELRFAADSFAALSASLLPGEAATDRPAPAGRVELLGHVAPAATDGGAPADPVAFLPLAVDALPPIVSVLRPWQWAPTVELTWHLRAVPHPGPLAFRSRTDLVSDGWFDETVDLWDVKGRLVAQSRQLARVGR</sequence>
<dbReference type="AlphaFoldDB" id="A0A368T136"/>
<dbReference type="Proteomes" id="UP000253318">
    <property type="component" value="Unassembled WGS sequence"/>
</dbReference>
<protein>
    <submittedName>
        <fullName evidence="4">Thioesterase family protein</fullName>
    </submittedName>
</protein>
<organism evidence="4 5">
    <name type="scientific">Marinitenerispora sediminis</name>
    <dbReference type="NCBI Taxonomy" id="1931232"/>
    <lineage>
        <taxon>Bacteria</taxon>
        <taxon>Bacillati</taxon>
        <taxon>Actinomycetota</taxon>
        <taxon>Actinomycetes</taxon>
        <taxon>Streptosporangiales</taxon>
        <taxon>Nocardiopsidaceae</taxon>
        <taxon>Marinitenerispora</taxon>
    </lineage>
</organism>
<dbReference type="Gene3D" id="2.40.160.210">
    <property type="entry name" value="Acyl-CoA thioesterase, double hotdog domain"/>
    <property type="match status" value="1"/>
</dbReference>
<name>A0A368T136_9ACTN</name>
<dbReference type="PANTHER" id="PTHR38110:SF1">
    <property type="entry name" value="THIOESTERASE DOMAIN-CONTAINING PROTEIN"/>
    <property type="match status" value="1"/>
</dbReference>
<dbReference type="OrthoDB" id="5418286at2"/>
<dbReference type="InterPro" id="IPR052389">
    <property type="entry name" value="Sec_Metab_Biosynth-Assoc"/>
</dbReference>
<evidence type="ECO:0000259" key="2">
    <source>
        <dbReference type="Pfam" id="PF13622"/>
    </source>
</evidence>
<dbReference type="RefSeq" id="WP_114433439.1">
    <property type="nucleotide sequence ID" value="NZ_QEIN01000196.1"/>
</dbReference>
<dbReference type="InterPro" id="IPR049449">
    <property type="entry name" value="TesB_ACOT8-like_N"/>
</dbReference>
<dbReference type="SUPFAM" id="SSF54637">
    <property type="entry name" value="Thioesterase/thiol ester dehydrase-isomerase"/>
    <property type="match status" value="2"/>
</dbReference>
<evidence type="ECO:0000313" key="4">
    <source>
        <dbReference type="EMBL" id="RCV53323.1"/>
    </source>
</evidence>
<dbReference type="InterPro" id="IPR029069">
    <property type="entry name" value="HotDog_dom_sf"/>
</dbReference>
<feature type="region of interest" description="Disordered" evidence="1">
    <location>
        <begin position="1"/>
        <end position="23"/>
    </location>
</feature>
<reference evidence="4 5" key="1">
    <citation type="submission" date="2018-04" db="EMBL/GenBank/DDBJ databases">
        <title>Novel actinobacteria from marine sediment.</title>
        <authorList>
            <person name="Ng Z.Y."/>
            <person name="Tan G.Y.A."/>
        </authorList>
    </citation>
    <scope>NUCLEOTIDE SEQUENCE [LARGE SCALE GENOMIC DNA]</scope>
    <source>
        <strain evidence="4 5">TPS81</strain>
    </source>
</reference>